<dbReference type="HOGENOM" id="CLU_1302624_0_0_2"/>
<accession>A0A0E3Q6N0</accession>
<dbReference type="InterPro" id="IPR036249">
    <property type="entry name" value="Thioredoxin-like_sf"/>
</dbReference>
<dbReference type="KEGG" id="mvc:MSVAZ_2128"/>
<protein>
    <submittedName>
        <fullName evidence="1">Uncharacterized protein</fullName>
    </submittedName>
</protein>
<evidence type="ECO:0000313" key="1">
    <source>
        <dbReference type="EMBL" id="AKB44397.1"/>
    </source>
</evidence>
<dbReference type="SUPFAM" id="SSF52833">
    <property type="entry name" value="Thioredoxin-like"/>
    <property type="match status" value="1"/>
</dbReference>
<keyword evidence="2" id="KW-1185">Reference proteome</keyword>
<dbReference type="RefSeq" id="WP_048121023.1">
    <property type="nucleotide sequence ID" value="NZ_CP009520.1"/>
</dbReference>
<evidence type="ECO:0000313" key="2">
    <source>
        <dbReference type="Proteomes" id="UP000033096"/>
    </source>
</evidence>
<dbReference type="PATRIC" id="fig|1434123.4.peg.2592"/>
<dbReference type="GeneID" id="24810593"/>
<name>A0A0E3Q6N0_9EURY</name>
<dbReference type="EMBL" id="CP009520">
    <property type="protein sequence ID" value="AKB44397.1"/>
    <property type="molecule type" value="Genomic_DNA"/>
</dbReference>
<sequence>METKTVKISAELYEALDFCRDRNSDSAWESRSTIIRKLLARYDDTCQLIHENGSYWFVINGRKRSFPELSHTTENVRITQGLHDRLNEAKIHPDETINTVLQRLLFSYYGNKLVYRINIKSSNNKDSQDLIFFMHEVLLTEPKFNNALFVEVVNVENYPEIKSRYEKSTLPLSILYDFEDHEVWRMEGKHDLYEVRRNLESFIDSLEEFID</sequence>
<dbReference type="Proteomes" id="UP000033096">
    <property type="component" value="Chromosome"/>
</dbReference>
<organism evidence="1 2">
    <name type="scientific">Methanosarcina vacuolata Z-761</name>
    <dbReference type="NCBI Taxonomy" id="1434123"/>
    <lineage>
        <taxon>Archaea</taxon>
        <taxon>Methanobacteriati</taxon>
        <taxon>Methanobacteriota</taxon>
        <taxon>Stenosarchaea group</taxon>
        <taxon>Methanomicrobia</taxon>
        <taxon>Methanosarcinales</taxon>
        <taxon>Methanosarcinaceae</taxon>
        <taxon>Methanosarcina</taxon>
    </lineage>
</organism>
<proteinExistence type="predicted"/>
<dbReference type="STRING" id="1434123.MSVAZ_2128"/>
<dbReference type="AlphaFoldDB" id="A0A0E3Q6N0"/>
<reference evidence="1 2" key="1">
    <citation type="submission" date="2014-07" db="EMBL/GenBank/DDBJ databases">
        <title>Methanogenic archaea and the global carbon cycle.</title>
        <authorList>
            <person name="Henriksen J.R."/>
            <person name="Luke J."/>
            <person name="Reinhart S."/>
            <person name="Benedict M.N."/>
            <person name="Youngblut N.D."/>
            <person name="Metcalf M.E."/>
            <person name="Whitaker R.J."/>
            <person name="Metcalf W.W."/>
        </authorList>
    </citation>
    <scope>NUCLEOTIDE SEQUENCE [LARGE SCALE GENOMIC DNA]</scope>
    <source>
        <strain evidence="1 2">Z-761</strain>
    </source>
</reference>
<gene>
    <name evidence="1" type="ORF">MSVAZ_2128</name>
</gene>